<comment type="similarity">
    <text evidence="3">Belongs to the glycosyltransferase 47 family.</text>
</comment>
<keyword evidence="6 10" id="KW-1133">Transmembrane helix</keyword>
<comment type="subcellular location">
    <subcellularLocation>
        <location evidence="2">Endoplasmic reticulum membrane</location>
        <topology evidence="2">Single-pass type II membrane protein</topology>
    </subcellularLocation>
    <subcellularLocation>
        <location evidence="1">Membrane</location>
        <topology evidence="1">Multi-pass membrane protein</topology>
    </subcellularLocation>
</comment>
<dbReference type="InterPro" id="IPR036259">
    <property type="entry name" value="MFS_trans_sf"/>
</dbReference>
<dbReference type="Pfam" id="PF09258">
    <property type="entry name" value="Glyco_transf_64"/>
    <property type="match status" value="1"/>
</dbReference>
<evidence type="ECO:0000256" key="5">
    <source>
        <dbReference type="ARBA" id="ARBA00022692"/>
    </source>
</evidence>
<keyword evidence="14" id="KW-1185">Reference proteome</keyword>
<dbReference type="SUPFAM" id="SSF53448">
    <property type="entry name" value="Nucleotide-diphospho-sugar transferases"/>
    <property type="match status" value="1"/>
</dbReference>
<dbReference type="Pfam" id="PF03016">
    <property type="entry name" value="Exostosin_GT47"/>
    <property type="match status" value="1"/>
</dbReference>
<dbReference type="PANTHER" id="PTHR12778:SF9">
    <property type="entry name" value="ACETYL-COENZYME A TRANSPORTER 1"/>
    <property type="match status" value="1"/>
</dbReference>
<dbReference type="GO" id="GO:1901135">
    <property type="term" value="P:carbohydrate derivative metabolic process"/>
    <property type="evidence" value="ECO:0007669"/>
    <property type="project" value="UniProtKB-ARBA"/>
</dbReference>
<reference evidence="13" key="1">
    <citation type="submission" date="2022-12" db="EMBL/GenBank/DDBJ databases">
        <title>Genome assemblies of Blomia tropicalis.</title>
        <authorList>
            <person name="Cui Y."/>
        </authorList>
    </citation>
    <scope>NUCLEOTIDE SEQUENCE</scope>
    <source>
        <tissue evidence="13">Adult mites</tissue>
    </source>
</reference>
<dbReference type="GO" id="GO:0016757">
    <property type="term" value="F:glycosyltransferase activity"/>
    <property type="evidence" value="ECO:0007669"/>
    <property type="project" value="InterPro"/>
</dbReference>
<dbReference type="SUPFAM" id="SSF103473">
    <property type="entry name" value="MFS general substrate transporter"/>
    <property type="match status" value="1"/>
</dbReference>
<evidence type="ECO:0000256" key="7">
    <source>
        <dbReference type="ARBA" id="ARBA00023136"/>
    </source>
</evidence>
<feature type="transmembrane region" description="Helical" evidence="10">
    <location>
        <begin position="471"/>
        <end position="488"/>
    </location>
</feature>
<comment type="caution">
    <text evidence="13">The sequence shown here is derived from an EMBL/GenBank/DDBJ whole genome shotgun (WGS) entry which is preliminary data.</text>
</comment>
<dbReference type="EMBL" id="JAPWDV010000001">
    <property type="protein sequence ID" value="KAJ6225811.1"/>
    <property type="molecule type" value="Genomic_DNA"/>
</dbReference>
<dbReference type="InterPro" id="IPR024371">
    <property type="entry name" value="AcetylCoA_trans_1-like"/>
</dbReference>
<feature type="transmembrane region" description="Helical" evidence="10">
    <location>
        <begin position="312"/>
        <end position="330"/>
    </location>
</feature>
<name>A0A9Q0MGZ9_BLOTA</name>
<feature type="domain" description="Exostosin GT47" evidence="11">
    <location>
        <begin position="524"/>
        <end position="743"/>
    </location>
</feature>
<evidence type="ECO:0000256" key="9">
    <source>
        <dbReference type="SAM" id="MobiDB-lite"/>
    </source>
</evidence>
<feature type="transmembrane region" description="Helical" evidence="10">
    <location>
        <begin position="47"/>
        <end position="69"/>
    </location>
</feature>
<dbReference type="InterPro" id="IPR029044">
    <property type="entry name" value="Nucleotide-diphossugar_trans"/>
</dbReference>
<dbReference type="Gene3D" id="3.90.550.10">
    <property type="entry name" value="Spore Coat Polysaccharide Biosynthesis Protein SpsA, Chain A"/>
    <property type="match status" value="1"/>
</dbReference>
<evidence type="ECO:0000259" key="12">
    <source>
        <dbReference type="Pfam" id="PF09258"/>
    </source>
</evidence>
<evidence type="ECO:0000313" key="14">
    <source>
        <dbReference type="Proteomes" id="UP001142055"/>
    </source>
</evidence>
<accession>A0A9Q0MGZ9</accession>
<dbReference type="Proteomes" id="UP001142055">
    <property type="component" value="Chromosome 1"/>
</dbReference>
<dbReference type="PANTHER" id="PTHR12778">
    <property type="entry name" value="SOLUTE CARRIER FAMILY 33 ACETYL-COA TRANSPORTER -RELATED"/>
    <property type="match status" value="1"/>
</dbReference>
<evidence type="ECO:0000256" key="3">
    <source>
        <dbReference type="ARBA" id="ARBA00010271"/>
    </source>
</evidence>
<feature type="transmembrane region" description="Helical" evidence="10">
    <location>
        <begin position="342"/>
        <end position="364"/>
    </location>
</feature>
<keyword evidence="4" id="KW-0808">Transferase</keyword>
<feature type="transmembrane region" description="Helical" evidence="10">
    <location>
        <begin position="113"/>
        <end position="132"/>
    </location>
</feature>
<feature type="domain" description="Glycosyl transferase 64" evidence="12">
    <location>
        <begin position="844"/>
        <end position="1091"/>
    </location>
</feature>
<feature type="region of interest" description="Disordered" evidence="9">
    <location>
        <begin position="1"/>
        <end position="22"/>
    </location>
</feature>
<dbReference type="InterPro" id="IPR004752">
    <property type="entry name" value="AmpG_permease/AT-1"/>
</dbReference>
<feature type="transmembrane region" description="Helical" evidence="10">
    <location>
        <begin position="376"/>
        <end position="400"/>
    </location>
</feature>
<proteinExistence type="inferred from homology"/>
<dbReference type="AlphaFoldDB" id="A0A9Q0MGZ9"/>
<dbReference type="GO" id="GO:0005789">
    <property type="term" value="C:endoplasmic reticulum membrane"/>
    <property type="evidence" value="ECO:0007669"/>
    <property type="project" value="UniProtKB-SubCell"/>
</dbReference>
<evidence type="ECO:0000256" key="10">
    <source>
        <dbReference type="SAM" id="Phobius"/>
    </source>
</evidence>
<evidence type="ECO:0000259" key="11">
    <source>
        <dbReference type="Pfam" id="PF03016"/>
    </source>
</evidence>
<feature type="transmembrane region" description="Helical" evidence="10">
    <location>
        <begin position="81"/>
        <end position="104"/>
    </location>
</feature>
<feature type="transmembrane region" description="Helical" evidence="10">
    <location>
        <begin position="225"/>
        <end position="246"/>
    </location>
</feature>
<evidence type="ECO:0000256" key="6">
    <source>
        <dbReference type="ARBA" id="ARBA00022989"/>
    </source>
</evidence>
<organism evidence="13 14">
    <name type="scientific">Blomia tropicalis</name>
    <name type="common">Mite</name>
    <dbReference type="NCBI Taxonomy" id="40697"/>
    <lineage>
        <taxon>Eukaryota</taxon>
        <taxon>Metazoa</taxon>
        <taxon>Ecdysozoa</taxon>
        <taxon>Arthropoda</taxon>
        <taxon>Chelicerata</taxon>
        <taxon>Arachnida</taxon>
        <taxon>Acari</taxon>
        <taxon>Acariformes</taxon>
        <taxon>Sarcoptiformes</taxon>
        <taxon>Astigmata</taxon>
        <taxon>Glycyphagoidea</taxon>
        <taxon>Echimyopodidae</taxon>
        <taxon>Blomia</taxon>
    </lineage>
</organism>
<keyword evidence="5 10" id="KW-0812">Transmembrane</keyword>
<feature type="transmembrane region" description="Helical" evidence="10">
    <location>
        <begin position="144"/>
        <end position="170"/>
    </location>
</feature>
<dbReference type="GO" id="GO:0008521">
    <property type="term" value="F:acetyl-CoA transmembrane transporter activity"/>
    <property type="evidence" value="ECO:0007669"/>
    <property type="project" value="InterPro"/>
</dbReference>
<gene>
    <name evidence="13" type="ORF">RDWZM_004356</name>
</gene>
<evidence type="ECO:0000256" key="4">
    <source>
        <dbReference type="ARBA" id="ARBA00022679"/>
    </source>
</evidence>
<dbReference type="Pfam" id="PF13000">
    <property type="entry name" value="Acatn"/>
    <property type="match status" value="2"/>
</dbReference>
<keyword evidence="7 10" id="KW-0472">Membrane</keyword>
<evidence type="ECO:0000313" key="13">
    <source>
        <dbReference type="EMBL" id="KAJ6225811.1"/>
    </source>
</evidence>
<evidence type="ECO:0000256" key="1">
    <source>
        <dbReference type="ARBA" id="ARBA00004141"/>
    </source>
</evidence>
<evidence type="ECO:0000256" key="2">
    <source>
        <dbReference type="ARBA" id="ARBA00004648"/>
    </source>
</evidence>
<protein>
    <submittedName>
        <fullName evidence="13">Uncharacterized protein</fullName>
    </submittedName>
</protein>
<dbReference type="GO" id="GO:0035348">
    <property type="term" value="P:acetyl-CoA transmembrane transport"/>
    <property type="evidence" value="ECO:0007669"/>
    <property type="project" value="InterPro"/>
</dbReference>
<sequence length="1109" mass="127485">MSNRSRKRGNQNNESISTGGDDIHLLSEKSKQEYGTNLRGDYLNITILLFLYILQGIPLGLIGSVPLILSNRGVTYAQQAIFSFVIWPFSVKLLWAPIVDSLYWEKFGRRKSWLVPVQYLIGFFMIFISYTVESLLNNSAGPSMTLLTIMFLFLNFLAATQDIAVDGWALTMLKPHNVGYASTCNSVGQTAGYFLGNVVFLTLESAEFANSYIRSVPQPNGLIDLPGFFFFWGIVFIVATTLVMIFKHESIEKHSKSEMTIKQTYYKLIGISRLPSIRRFILILMTCKIGFAVTDAATGLKLVEAGVHKENLALLAIPLVPLQILLPWFISRYTNGPKPLDIFIKAYPYRLYLGIVFAGILWWTRYLHQTIGTFPSYYYAIIVLIYAAHQVTLYSMFVAITSFHAKISDPTIGGTYMTFLNTICNLGGNWPATVSLWFIDKLTYRSCSRNSSSCTVDSEECGKCEISLDGYYLEACFCILFGTIWYIWGRRQLTCLFISDIDTLDRDPLSVDFQKIPPNRPLINDGRNHIMFNLYSGTWPSYSETDFSGYHNPYAIIVKASMSYENYRKGFDVSFPLFSKNHPEKGPQHVNRDSAKINFEKPNIEIVKKNQVKSTKFLLVFKGKRYIYGIGSDTRNSLHHLHNKKDILIYTTCKHGKKWKELEDDRCEQDNLEYDRIDYQTLMTNSTFCLVPRGRRLGSFRFLEALSMGCIPVVLSNSWVLPFSEIIDWSSAVVVADERLLFQIPDQIRSISKFEIATRRAKCTFLYKTYFASIERIITTAISIIEDRINSHWAKESFIWNIPNQSPLDPFWIDHSYSQIENMFPKYYTAQSKGFTAVVAITRVISMVQLNKFLRTSILQSRYVRKILILWTLKTPISSPIVQLTNNHRSLITIVIMDEASLPDNSNNINLHSRFTHFINDSSIPTDAIFQLDPESNLIPEEIDFAYLVWESFPDRIVGFTARDHYFDSSTNQWTYTSKWTNQYSIILLDAAIYHKYYNYLFRQHVLTNPALSSANFDEECSGIAFNFLIGHATCQSPIKVTQRKKTVGSETLLNSWMAWVDRKSCFHQLINLFGYIPLVKSKIRMEPLLYKDDVSSTRKKYRRLETII</sequence>
<evidence type="ECO:0000256" key="8">
    <source>
        <dbReference type="ARBA" id="ARBA00023157"/>
    </source>
</evidence>
<keyword evidence="8" id="KW-1015">Disulfide bond</keyword>
<dbReference type="InterPro" id="IPR040911">
    <property type="entry name" value="Exostosin_GT47"/>
</dbReference>
<dbReference type="InterPro" id="IPR015338">
    <property type="entry name" value="GT64_dom"/>
</dbReference>